<evidence type="ECO:0000259" key="12">
    <source>
        <dbReference type="Pfam" id="PF02687"/>
    </source>
</evidence>
<organism evidence="14 15">
    <name type="scientific">Paenibacillus albicereus</name>
    <dbReference type="NCBI Taxonomy" id="2726185"/>
    <lineage>
        <taxon>Bacteria</taxon>
        <taxon>Bacillati</taxon>
        <taxon>Bacillota</taxon>
        <taxon>Bacilli</taxon>
        <taxon>Bacillales</taxon>
        <taxon>Paenibacillaceae</taxon>
        <taxon>Paenibacillus</taxon>
    </lineage>
</organism>
<sequence>MSLFSMAWRGLMARRAQTLITAAVVMIGLAVTLAVLMLSSGAKEGIERASEPFGLLIGSKGSANQLVFNTIFLMDKPLANLSYDYYERLAADPEVKTAVPFALGDQARGRRIVGTTPDFFDLRGRPSDPAYFKLGEGRRFDQPFEAVIGADVAGREGLRVGDTFVSEHGVAASAEPEEHGNHPYTVVGVLERVRAPSDQGIYVSMDSYWQSHAHEADETAEGVGAVHGDESPASREARGDESPEESRGVTAVLVKPSSYIGLMKLYQQTNAGEQAQAVLPGQTLARLFDMMGSAEQALRGIGWVLLGMAGLTVCLSLYSSAVERRRSVAILRSLGARRRQVMAIVLLESALVTALGCTLGVLGAYGLAAVLADYAGSQVSISVQLGFDWSWIGIAALVLAAGVLSGLAPAIGAYRSETARHLGAG</sequence>
<reference evidence="14 15" key="1">
    <citation type="submission" date="2020-04" db="EMBL/GenBank/DDBJ databases">
        <title>Novel Paenibacillus strain UniB2 isolated from commercial digestive syrup.</title>
        <authorList>
            <person name="Thorat V."/>
            <person name="Kirdat K."/>
            <person name="Tiwarekar B."/>
            <person name="Yadav A."/>
        </authorList>
    </citation>
    <scope>NUCLEOTIDE SEQUENCE [LARGE SCALE GENOMIC DNA]</scope>
    <source>
        <strain evidence="14 15">UniB2</strain>
    </source>
</reference>
<proteinExistence type="inferred from homology"/>
<protein>
    <recommendedName>
        <fullName evidence="4">Putative hemin transport system permease protein HrtB</fullName>
    </recommendedName>
</protein>
<dbReference type="Pfam" id="PF02687">
    <property type="entry name" value="FtsX"/>
    <property type="match status" value="1"/>
</dbReference>
<evidence type="ECO:0000313" key="15">
    <source>
        <dbReference type="Proteomes" id="UP000502136"/>
    </source>
</evidence>
<keyword evidence="15" id="KW-1185">Reference proteome</keyword>
<comment type="subunit">
    <text evidence="3">The complex is composed of two ATP-binding proteins (HrtA), two transmembrane proteins (HrtB) and a solute-binding protein.</text>
</comment>
<evidence type="ECO:0000256" key="7">
    <source>
        <dbReference type="ARBA" id="ARBA00022989"/>
    </source>
</evidence>
<dbReference type="PANTHER" id="PTHR43738">
    <property type="entry name" value="ABC TRANSPORTER, MEMBRANE PROTEIN"/>
    <property type="match status" value="1"/>
</dbReference>
<gene>
    <name evidence="14" type="ORF">HGI30_01080</name>
</gene>
<feature type="transmembrane region" description="Helical" evidence="11">
    <location>
        <begin position="391"/>
        <end position="414"/>
    </location>
</feature>
<keyword evidence="8 11" id="KW-0472">Membrane</keyword>
<dbReference type="GO" id="GO:0005886">
    <property type="term" value="C:plasma membrane"/>
    <property type="evidence" value="ECO:0007669"/>
    <property type="project" value="UniProtKB-SubCell"/>
</dbReference>
<dbReference type="Pfam" id="PF12704">
    <property type="entry name" value="MacB_PCD"/>
    <property type="match status" value="1"/>
</dbReference>
<evidence type="ECO:0000256" key="2">
    <source>
        <dbReference type="ARBA" id="ARBA00008697"/>
    </source>
</evidence>
<evidence type="ECO:0000256" key="11">
    <source>
        <dbReference type="SAM" id="Phobius"/>
    </source>
</evidence>
<evidence type="ECO:0000256" key="9">
    <source>
        <dbReference type="ARBA" id="ARBA00024973"/>
    </source>
</evidence>
<feature type="region of interest" description="Disordered" evidence="10">
    <location>
        <begin position="215"/>
        <end position="248"/>
    </location>
</feature>
<dbReference type="Proteomes" id="UP000502136">
    <property type="component" value="Chromosome"/>
</dbReference>
<evidence type="ECO:0000256" key="5">
    <source>
        <dbReference type="ARBA" id="ARBA00022475"/>
    </source>
</evidence>
<evidence type="ECO:0000256" key="4">
    <source>
        <dbReference type="ARBA" id="ARBA00016962"/>
    </source>
</evidence>
<comment type="subcellular location">
    <subcellularLocation>
        <location evidence="1">Cell membrane</location>
        <topology evidence="1">Multi-pass membrane protein</topology>
    </subcellularLocation>
</comment>
<name>A0A6H2GSE1_9BACL</name>
<evidence type="ECO:0000256" key="10">
    <source>
        <dbReference type="SAM" id="MobiDB-lite"/>
    </source>
</evidence>
<dbReference type="EMBL" id="CP051428">
    <property type="protein sequence ID" value="QJC50334.1"/>
    <property type="molecule type" value="Genomic_DNA"/>
</dbReference>
<feature type="transmembrane region" description="Helical" evidence="11">
    <location>
        <begin position="341"/>
        <end position="371"/>
    </location>
</feature>
<evidence type="ECO:0000313" key="14">
    <source>
        <dbReference type="EMBL" id="QJC50334.1"/>
    </source>
</evidence>
<comment type="function">
    <text evidence="9">Part of the ABC transporter complex hrt involved in hemin import. Responsible for the translocation of the substrate across the membrane.</text>
</comment>
<keyword evidence="5" id="KW-1003">Cell membrane</keyword>
<accession>A0A6H2GSE1</accession>
<keyword evidence="6 11" id="KW-0812">Transmembrane</keyword>
<comment type="similarity">
    <text evidence="2">Belongs to the ABC-4 integral membrane protein family. HrtB subfamily.</text>
</comment>
<dbReference type="InterPro" id="IPR025857">
    <property type="entry name" value="MacB_PCD"/>
</dbReference>
<keyword evidence="7 11" id="KW-1133">Transmembrane helix</keyword>
<dbReference type="InterPro" id="IPR003838">
    <property type="entry name" value="ABC3_permease_C"/>
</dbReference>
<feature type="domain" description="MacB-like periplasmic core" evidence="13">
    <location>
        <begin position="18"/>
        <end position="212"/>
    </location>
</feature>
<evidence type="ECO:0000256" key="1">
    <source>
        <dbReference type="ARBA" id="ARBA00004651"/>
    </source>
</evidence>
<dbReference type="InterPro" id="IPR051125">
    <property type="entry name" value="ABC-4/HrtB_transporter"/>
</dbReference>
<dbReference type="RefSeq" id="WP_168906016.1">
    <property type="nucleotide sequence ID" value="NZ_CP051428.1"/>
</dbReference>
<dbReference type="PANTHER" id="PTHR43738:SF2">
    <property type="entry name" value="ABC TRANSPORTER PERMEASE"/>
    <property type="match status" value="1"/>
</dbReference>
<feature type="domain" description="ABC3 transporter permease C-terminal" evidence="12">
    <location>
        <begin position="301"/>
        <end position="416"/>
    </location>
</feature>
<dbReference type="AlphaFoldDB" id="A0A6H2GSE1"/>
<evidence type="ECO:0000256" key="6">
    <source>
        <dbReference type="ARBA" id="ARBA00022692"/>
    </source>
</evidence>
<dbReference type="KEGG" id="palr:HGI30_01080"/>
<evidence type="ECO:0000256" key="8">
    <source>
        <dbReference type="ARBA" id="ARBA00023136"/>
    </source>
</evidence>
<evidence type="ECO:0000259" key="13">
    <source>
        <dbReference type="Pfam" id="PF12704"/>
    </source>
</evidence>
<feature type="compositionally biased region" description="Basic and acidic residues" evidence="10">
    <location>
        <begin position="227"/>
        <end position="247"/>
    </location>
</feature>
<evidence type="ECO:0000256" key="3">
    <source>
        <dbReference type="ARBA" id="ARBA00011131"/>
    </source>
</evidence>
<feature type="transmembrane region" description="Helical" evidence="11">
    <location>
        <begin position="300"/>
        <end position="320"/>
    </location>
</feature>